<evidence type="ECO:0000256" key="3">
    <source>
        <dbReference type="ARBA" id="ARBA00023242"/>
    </source>
</evidence>
<comment type="subcellular location">
    <subcellularLocation>
        <location evidence="4">Nucleus</location>
    </subcellularLocation>
</comment>
<dbReference type="SMART" id="SM00389">
    <property type="entry name" value="HOX"/>
    <property type="match status" value="1"/>
</dbReference>
<evidence type="ECO:0000256" key="1">
    <source>
        <dbReference type="ARBA" id="ARBA00023125"/>
    </source>
</evidence>
<dbReference type="GO" id="GO:0005634">
    <property type="term" value="C:nucleus"/>
    <property type="evidence" value="ECO:0007669"/>
    <property type="project" value="UniProtKB-SubCell"/>
</dbReference>
<evidence type="ECO:0000313" key="8">
    <source>
        <dbReference type="Proteomes" id="UP000265663"/>
    </source>
</evidence>
<dbReference type="PROSITE" id="PS50071">
    <property type="entry name" value="HOMEOBOX_2"/>
    <property type="match status" value="1"/>
</dbReference>
<dbReference type="Pfam" id="PF05920">
    <property type="entry name" value="Homeobox_KN"/>
    <property type="match status" value="1"/>
</dbReference>
<organism evidence="7 8">
    <name type="scientific">Pyrenophora seminiperda CCB06</name>
    <dbReference type="NCBI Taxonomy" id="1302712"/>
    <lineage>
        <taxon>Eukaryota</taxon>
        <taxon>Fungi</taxon>
        <taxon>Dikarya</taxon>
        <taxon>Ascomycota</taxon>
        <taxon>Pezizomycotina</taxon>
        <taxon>Dothideomycetes</taxon>
        <taxon>Pleosporomycetidae</taxon>
        <taxon>Pleosporales</taxon>
        <taxon>Pleosporineae</taxon>
        <taxon>Pleosporaceae</taxon>
        <taxon>Pyrenophora</taxon>
    </lineage>
</organism>
<dbReference type="CDD" id="cd00086">
    <property type="entry name" value="homeodomain"/>
    <property type="match status" value="1"/>
</dbReference>
<keyword evidence="3 4" id="KW-0539">Nucleus</keyword>
<dbReference type="InterPro" id="IPR009057">
    <property type="entry name" value="Homeodomain-like_sf"/>
</dbReference>
<dbReference type="OrthoDB" id="10056939at2759"/>
<keyword evidence="2 4" id="KW-0371">Homeobox</keyword>
<keyword evidence="8" id="KW-1185">Reference proteome</keyword>
<dbReference type="InterPro" id="IPR001356">
    <property type="entry name" value="HD"/>
</dbReference>
<name>A0A3M7M582_9PLEO</name>
<proteinExistence type="predicted"/>
<accession>A0A3M7M582</accession>
<evidence type="ECO:0000259" key="6">
    <source>
        <dbReference type="PROSITE" id="PS50071"/>
    </source>
</evidence>
<feature type="domain" description="Homeobox" evidence="6">
    <location>
        <begin position="299"/>
        <end position="362"/>
    </location>
</feature>
<feature type="region of interest" description="Disordered" evidence="5">
    <location>
        <begin position="185"/>
        <end position="243"/>
    </location>
</feature>
<evidence type="ECO:0000256" key="4">
    <source>
        <dbReference type="PROSITE-ProRule" id="PRU00108"/>
    </source>
</evidence>
<dbReference type="Proteomes" id="UP000265663">
    <property type="component" value="Unassembled WGS sequence"/>
</dbReference>
<evidence type="ECO:0000256" key="5">
    <source>
        <dbReference type="SAM" id="MobiDB-lite"/>
    </source>
</evidence>
<evidence type="ECO:0000313" key="7">
    <source>
        <dbReference type="EMBL" id="RMZ69574.1"/>
    </source>
</evidence>
<dbReference type="GO" id="GO:0006355">
    <property type="term" value="P:regulation of DNA-templated transcription"/>
    <property type="evidence" value="ECO:0007669"/>
    <property type="project" value="InterPro"/>
</dbReference>
<dbReference type="InterPro" id="IPR050224">
    <property type="entry name" value="TALE_homeobox"/>
</dbReference>
<gene>
    <name evidence="7" type="ORF">GMOD_00006405</name>
</gene>
<feature type="region of interest" description="Disordered" evidence="5">
    <location>
        <begin position="1"/>
        <end position="42"/>
    </location>
</feature>
<feature type="compositionally biased region" description="Polar residues" evidence="5">
    <location>
        <begin position="221"/>
        <end position="234"/>
    </location>
</feature>
<protein>
    <submittedName>
        <fullName evidence="7">Homeodomain-containing</fullName>
    </submittedName>
</protein>
<feature type="DNA-binding region" description="Homeobox" evidence="4">
    <location>
        <begin position="301"/>
        <end position="363"/>
    </location>
</feature>
<dbReference type="EMBL" id="KE747818">
    <property type="protein sequence ID" value="RMZ69574.1"/>
    <property type="molecule type" value="Genomic_DNA"/>
</dbReference>
<dbReference type="GO" id="GO:0003677">
    <property type="term" value="F:DNA binding"/>
    <property type="evidence" value="ECO:0007669"/>
    <property type="project" value="UniProtKB-UniRule"/>
</dbReference>
<dbReference type="SUPFAM" id="SSF46689">
    <property type="entry name" value="Homeodomain-like"/>
    <property type="match status" value="1"/>
</dbReference>
<sequence>MTSRAPLQTFEPPDSALNQNMAEESTFKLPPTNFKHTNSQLPKPTYERVQPMWSFYLPPLPSSSPVEDADNHHMRSSPPLQPGEQNFPGKLPSFSEFLHTTRTNTPPRTPQRRNESVDSSPHVQPHFDDVAWNETKRRRVDTLGDIYARPVEQPMVESRRMSSAIDPALGGYSPRVAQQHVLPPAASSMHHRASLSYPPPHQPLNPNMRHASSPGPPPMAFSQSYAQQPVSQGPHQPPMPLHGPMYEHRHSYHREPQAAVYGSYERPQEVYYARTSYGGYDSSYGDIRFQQHVGLDHNSFNRKRRGNLPKEATNMLKDWFQQNRQSPYPTEDQKMDLCSRTGLSLNQVSNWFINARRRAPQKEQREREANGPEA</sequence>
<dbReference type="AlphaFoldDB" id="A0A3M7M582"/>
<evidence type="ECO:0000256" key="2">
    <source>
        <dbReference type="ARBA" id="ARBA00023155"/>
    </source>
</evidence>
<dbReference type="Gene3D" id="1.10.10.60">
    <property type="entry name" value="Homeodomain-like"/>
    <property type="match status" value="1"/>
</dbReference>
<dbReference type="PANTHER" id="PTHR11850">
    <property type="entry name" value="HOMEOBOX PROTEIN TRANSCRIPTION FACTORS"/>
    <property type="match status" value="1"/>
</dbReference>
<dbReference type="InterPro" id="IPR008422">
    <property type="entry name" value="KN_HD"/>
</dbReference>
<keyword evidence="1 4" id="KW-0238">DNA-binding</keyword>
<feature type="region of interest" description="Disordered" evidence="5">
    <location>
        <begin position="57"/>
        <end position="131"/>
    </location>
</feature>
<reference evidence="7 8" key="1">
    <citation type="journal article" date="2014" name="PLoS ONE">
        <title>De novo Genome Assembly of the Fungal Plant Pathogen Pyrenophora semeniperda.</title>
        <authorList>
            <person name="Soliai M.M."/>
            <person name="Meyer S.E."/>
            <person name="Udall J.A."/>
            <person name="Elzinga D.E."/>
            <person name="Hermansen R.A."/>
            <person name="Bodily P.M."/>
            <person name="Hart A.A."/>
            <person name="Coleman C.E."/>
        </authorList>
    </citation>
    <scope>NUCLEOTIDE SEQUENCE [LARGE SCALE GENOMIC DNA]</scope>
    <source>
        <strain evidence="7 8">CCB06</strain>
        <tissue evidence="7">Mycelium</tissue>
    </source>
</reference>